<organism evidence="2">
    <name type="scientific">hydrothermal vent metagenome</name>
    <dbReference type="NCBI Taxonomy" id="652676"/>
    <lineage>
        <taxon>unclassified sequences</taxon>
        <taxon>metagenomes</taxon>
        <taxon>ecological metagenomes</taxon>
    </lineage>
</organism>
<gene>
    <name evidence="2" type="ORF">MGWOODY_Hyp2122</name>
</gene>
<protein>
    <recommendedName>
        <fullName evidence="3">Transmembrane protein (PGPGW)</fullName>
    </recommendedName>
</protein>
<keyword evidence="1" id="KW-1133">Transmembrane helix</keyword>
<accession>A0A160TZZ9</accession>
<keyword evidence="1" id="KW-0472">Membrane</keyword>
<evidence type="ECO:0000313" key="2">
    <source>
        <dbReference type="EMBL" id="CUS56721.1"/>
    </source>
</evidence>
<evidence type="ECO:0000256" key="1">
    <source>
        <dbReference type="SAM" id="Phobius"/>
    </source>
</evidence>
<dbReference type="AlphaFoldDB" id="A0A160TZZ9"/>
<feature type="transmembrane region" description="Helical" evidence="1">
    <location>
        <begin position="58"/>
        <end position="75"/>
    </location>
</feature>
<keyword evidence="1" id="KW-0812">Transmembrane</keyword>
<sequence>MADDETHMKTEQTAASSKPAAGLRNGVNVAFRQILALTGLIMIVVAIPIAFVTPIIPVGLPIAILGVVLLGRNAMWGRRWMESVLARHPRVERFAPNWLMRLVFGRDKKDPSQPEQ</sequence>
<evidence type="ECO:0008006" key="3">
    <source>
        <dbReference type="Google" id="ProtNLM"/>
    </source>
</evidence>
<reference evidence="2" key="1">
    <citation type="submission" date="2015-10" db="EMBL/GenBank/DDBJ databases">
        <authorList>
            <person name="Gilbert D.G."/>
        </authorList>
    </citation>
    <scope>NUCLEOTIDE SEQUENCE</scope>
</reference>
<feature type="transmembrane region" description="Helical" evidence="1">
    <location>
        <begin position="34"/>
        <end position="52"/>
    </location>
</feature>
<proteinExistence type="predicted"/>
<dbReference type="EMBL" id="CZQD01000032">
    <property type="protein sequence ID" value="CUS56721.1"/>
    <property type="molecule type" value="Genomic_DNA"/>
</dbReference>
<name>A0A160TZZ9_9ZZZZ</name>